<keyword evidence="3" id="KW-1185">Reference proteome</keyword>
<proteinExistence type="predicted"/>
<dbReference type="EMBL" id="JAZDWU010000004">
    <property type="protein sequence ID" value="KAL0004937.1"/>
    <property type="molecule type" value="Genomic_DNA"/>
</dbReference>
<evidence type="ECO:0008006" key="4">
    <source>
        <dbReference type="Google" id="ProtNLM"/>
    </source>
</evidence>
<evidence type="ECO:0000256" key="1">
    <source>
        <dbReference type="SAM" id="MobiDB-lite"/>
    </source>
</evidence>
<dbReference type="AlphaFoldDB" id="A0AAW2D531"/>
<reference evidence="2 3" key="1">
    <citation type="submission" date="2024-01" db="EMBL/GenBank/DDBJ databases">
        <title>A telomere-to-telomere, gap-free genome of sweet tea (Lithocarpus litseifolius).</title>
        <authorList>
            <person name="Zhou J."/>
        </authorList>
    </citation>
    <scope>NUCLEOTIDE SEQUENCE [LARGE SCALE GENOMIC DNA]</scope>
    <source>
        <strain evidence="2">Zhou-2022a</strain>
        <tissue evidence="2">Leaf</tissue>
    </source>
</reference>
<evidence type="ECO:0000313" key="3">
    <source>
        <dbReference type="Proteomes" id="UP001459277"/>
    </source>
</evidence>
<accession>A0AAW2D531</accession>
<name>A0AAW2D531_9ROSI</name>
<protein>
    <recommendedName>
        <fullName evidence="4">RNase H type-1 domain-containing protein</fullName>
    </recommendedName>
</protein>
<evidence type="ECO:0000313" key="2">
    <source>
        <dbReference type="EMBL" id="KAL0004937.1"/>
    </source>
</evidence>
<comment type="caution">
    <text evidence="2">The sequence shown here is derived from an EMBL/GenBank/DDBJ whole genome shotgun (WGS) entry which is preliminary data.</text>
</comment>
<organism evidence="2 3">
    <name type="scientific">Lithocarpus litseifolius</name>
    <dbReference type="NCBI Taxonomy" id="425828"/>
    <lineage>
        <taxon>Eukaryota</taxon>
        <taxon>Viridiplantae</taxon>
        <taxon>Streptophyta</taxon>
        <taxon>Embryophyta</taxon>
        <taxon>Tracheophyta</taxon>
        <taxon>Spermatophyta</taxon>
        <taxon>Magnoliopsida</taxon>
        <taxon>eudicotyledons</taxon>
        <taxon>Gunneridae</taxon>
        <taxon>Pentapetalae</taxon>
        <taxon>rosids</taxon>
        <taxon>fabids</taxon>
        <taxon>Fagales</taxon>
        <taxon>Fagaceae</taxon>
        <taxon>Lithocarpus</taxon>
    </lineage>
</organism>
<dbReference type="Proteomes" id="UP001459277">
    <property type="component" value="Unassembled WGS sequence"/>
</dbReference>
<gene>
    <name evidence="2" type="ORF">SO802_012498</name>
</gene>
<feature type="region of interest" description="Disordered" evidence="1">
    <location>
        <begin position="18"/>
        <end position="38"/>
    </location>
</feature>
<sequence>MVFIEVELSPKHKRHKLQGASVMDTKKSRQPGAICDDNVGDMASAKPGVVIRDHTGSIIASLAQLISPALQPAEIEVIAAARAPEFGNEIGISEAVLEGNSELITESLKAGGNTIASAEPLI</sequence>